<evidence type="ECO:0000313" key="2">
    <source>
        <dbReference type="EMBL" id="KAF6826368.1"/>
    </source>
</evidence>
<gene>
    <name evidence="2" type="ORF">CMUS01_09468</name>
</gene>
<dbReference type="EMBL" id="WIGM01000403">
    <property type="protein sequence ID" value="KAF6826368.1"/>
    <property type="molecule type" value="Genomic_DNA"/>
</dbReference>
<feature type="region of interest" description="Disordered" evidence="1">
    <location>
        <begin position="61"/>
        <end position="107"/>
    </location>
</feature>
<feature type="compositionally biased region" description="Basic residues" evidence="1">
    <location>
        <begin position="97"/>
        <end position="107"/>
    </location>
</feature>
<proteinExistence type="predicted"/>
<name>A0A8H6NB55_9PEZI</name>
<keyword evidence="3" id="KW-1185">Reference proteome</keyword>
<feature type="region of interest" description="Disordered" evidence="1">
    <location>
        <begin position="113"/>
        <end position="132"/>
    </location>
</feature>
<dbReference type="Proteomes" id="UP000639643">
    <property type="component" value="Unassembled WGS sequence"/>
</dbReference>
<feature type="region of interest" description="Disordered" evidence="1">
    <location>
        <begin position="193"/>
        <end position="215"/>
    </location>
</feature>
<comment type="caution">
    <text evidence="2">The sequence shown here is derived from an EMBL/GenBank/DDBJ whole genome shotgun (WGS) entry which is preliminary data.</text>
</comment>
<reference evidence="2" key="1">
    <citation type="journal article" date="2020" name="Phytopathology">
        <title>Genome Sequence Resources of Colletotrichum truncatum, C. plurivorum, C. musicola, and C. sojae: Four Species Pathogenic to Soybean (Glycine max).</title>
        <authorList>
            <person name="Rogerio F."/>
            <person name="Boufleur T.R."/>
            <person name="Ciampi-Guillardi M."/>
            <person name="Sukno S.A."/>
            <person name="Thon M.R."/>
            <person name="Massola Junior N.S."/>
            <person name="Baroncelli R."/>
        </authorList>
    </citation>
    <scope>NUCLEOTIDE SEQUENCE</scope>
    <source>
        <strain evidence="2">LFN0074</strain>
    </source>
</reference>
<feature type="compositionally biased region" description="Low complexity" evidence="1">
    <location>
        <begin position="61"/>
        <end position="79"/>
    </location>
</feature>
<sequence length="215" mass="23024">MTGFDGPACPQSLANKKRRMRTPGNPNHFSPQPLVGGAFNEDKQARCRLFGVLPSFDFFSEPAPSCPSRPSRPSSQPHRGVVLTRDSQGTLICAPGSHRRRRPARGRIAKAKGQLAHEAAGGGQRQDCEVSRSETVAAASVRRTTRGPEMPPRPIPGVQFSLPMETHDKRPADVCCSELMSAAAGWARRSSCLEADAGDHPPGLPAGPASTQKRT</sequence>
<evidence type="ECO:0000256" key="1">
    <source>
        <dbReference type="SAM" id="MobiDB-lite"/>
    </source>
</evidence>
<organism evidence="2 3">
    <name type="scientific">Colletotrichum musicola</name>
    <dbReference type="NCBI Taxonomy" id="2175873"/>
    <lineage>
        <taxon>Eukaryota</taxon>
        <taxon>Fungi</taxon>
        <taxon>Dikarya</taxon>
        <taxon>Ascomycota</taxon>
        <taxon>Pezizomycotina</taxon>
        <taxon>Sordariomycetes</taxon>
        <taxon>Hypocreomycetidae</taxon>
        <taxon>Glomerellales</taxon>
        <taxon>Glomerellaceae</taxon>
        <taxon>Colletotrichum</taxon>
        <taxon>Colletotrichum orchidearum species complex</taxon>
    </lineage>
</organism>
<accession>A0A8H6NB55</accession>
<dbReference type="AlphaFoldDB" id="A0A8H6NB55"/>
<evidence type="ECO:0000313" key="3">
    <source>
        <dbReference type="Proteomes" id="UP000639643"/>
    </source>
</evidence>
<protein>
    <submittedName>
        <fullName evidence="2">Uncharacterized protein</fullName>
    </submittedName>
</protein>
<feature type="region of interest" description="Disordered" evidence="1">
    <location>
        <begin position="1"/>
        <end position="37"/>
    </location>
</feature>